<sequence>MGIPFSAIDDAVLLTQEKLVKRGAFTDLQTDLQDHVAVRELWKQRKKKFEGGDNWEFQLQMDHNHSAQAVGLFQTDGTALTDTMVTGSVPARHVNAHYIYDLREKDFQRGGTKIVEIVKTRYTAMMVSFFEVMETYLWGKPSSSSDVITPFGIDYWVTKSGSADGFNGANPSGFSSGKANVSQGTYSRWANWTGRYVAITKADLIRRMREAHTKTKFRSPVSHATPTLSGQSNGIYMPYSVIGLIEEELEKQNMNLGNDIASKDGRASFRGTPLTWVPFLDSGNTDEPVYMLDWKTLIVGIMAGWENQLTAPYMVPNKHNVRRVDLDASFNMISTDLRRQAVLNTAG</sequence>
<comment type="caution">
    <text evidence="1">The sequence shown here is derived from an EMBL/GenBank/DDBJ whole genome shotgun (WGS) entry which is preliminary data.</text>
</comment>
<accession>A0A0F9JUW0</accession>
<proteinExistence type="predicted"/>
<dbReference type="EMBL" id="LAZR01009295">
    <property type="protein sequence ID" value="KKM73488.1"/>
    <property type="molecule type" value="Genomic_DNA"/>
</dbReference>
<evidence type="ECO:0008006" key="2">
    <source>
        <dbReference type="Google" id="ProtNLM"/>
    </source>
</evidence>
<dbReference type="AlphaFoldDB" id="A0A0F9JUW0"/>
<gene>
    <name evidence="1" type="ORF">LCGC14_1410010</name>
</gene>
<dbReference type="NCBIfam" id="NF033394">
    <property type="entry name" value="capsid_maj_Podo"/>
    <property type="match status" value="1"/>
</dbReference>
<name>A0A0F9JUW0_9ZZZZ</name>
<evidence type="ECO:0000313" key="1">
    <source>
        <dbReference type="EMBL" id="KKM73488.1"/>
    </source>
</evidence>
<reference evidence="1" key="1">
    <citation type="journal article" date="2015" name="Nature">
        <title>Complex archaea that bridge the gap between prokaryotes and eukaryotes.</title>
        <authorList>
            <person name="Spang A."/>
            <person name="Saw J.H."/>
            <person name="Jorgensen S.L."/>
            <person name="Zaremba-Niedzwiedzka K."/>
            <person name="Martijn J."/>
            <person name="Lind A.E."/>
            <person name="van Eijk R."/>
            <person name="Schleper C."/>
            <person name="Guy L."/>
            <person name="Ettema T.J."/>
        </authorList>
    </citation>
    <scope>NUCLEOTIDE SEQUENCE</scope>
</reference>
<dbReference type="InterPro" id="IPR049718">
    <property type="entry name" value="AKO59007-like"/>
</dbReference>
<protein>
    <recommendedName>
        <fullName evidence="2">Bacteriophage Mu GpT domain-containing protein</fullName>
    </recommendedName>
</protein>
<organism evidence="1">
    <name type="scientific">marine sediment metagenome</name>
    <dbReference type="NCBI Taxonomy" id="412755"/>
    <lineage>
        <taxon>unclassified sequences</taxon>
        <taxon>metagenomes</taxon>
        <taxon>ecological metagenomes</taxon>
    </lineage>
</organism>